<evidence type="ECO:0008006" key="3">
    <source>
        <dbReference type="Google" id="ProtNLM"/>
    </source>
</evidence>
<evidence type="ECO:0000313" key="2">
    <source>
        <dbReference type="Proteomes" id="UP001622612"/>
    </source>
</evidence>
<protein>
    <recommendedName>
        <fullName evidence="3">Lipoprotein</fullName>
    </recommendedName>
</protein>
<evidence type="ECO:0000313" key="1">
    <source>
        <dbReference type="EMBL" id="WYM97439.1"/>
    </source>
</evidence>
<sequence>MKKINKILISMIGFSLPFSLISSSCIVIPNKTIKLNNSQIEGIKKDIEFKLTSLGKIKYKNNYDELFSLLKRINNEYVKANRFYEIQFNKELSKYITLKFPNVNSLYSGHFLKITFNFNSKTQKINLHWHLGCSSYPNEGEGDIQLDDL</sequence>
<proteinExistence type="predicted"/>
<dbReference type="RefSeq" id="WP_405311883.1">
    <property type="nucleotide sequence ID" value="NZ_CP088155.1"/>
</dbReference>
<dbReference type="PROSITE" id="PS51257">
    <property type="entry name" value="PROKAR_LIPOPROTEIN"/>
    <property type="match status" value="1"/>
</dbReference>
<organism evidence="1 2">
    <name type="scientific">Metamycoplasma faucium</name>
    <dbReference type="NCBI Taxonomy" id="56142"/>
    <lineage>
        <taxon>Bacteria</taxon>
        <taxon>Bacillati</taxon>
        <taxon>Mycoplasmatota</taxon>
        <taxon>Mycoplasmoidales</taxon>
        <taxon>Metamycoplasmataceae</taxon>
        <taxon>Metamycoplasma</taxon>
    </lineage>
</organism>
<dbReference type="Proteomes" id="UP001622612">
    <property type="component" value="Chromosome"/>
</dbReference>
<name>A0ABZ2TMA6_9BACT</name>
<accession>A0ABZ2TMA6</accession>
<keyword evidence="2" id="KW-1185">Reference proteome</keyword>
<dbReference type="EMBL" id="CP088155">
    <property type="protein sequence ID" value="WYM97439.1"/>
    <property type="molecule type" value="Genomic_DNA"/>
</dbReference>
<reference evidence="1" key="1">
    <citation type="submission" date="2021-11" db="EMBL/GenBank/DDBJ databases">
        <title>The first genome sequence of unculturable Mycoplasma faucium obtained by de novo assembly of metagenomic reads.</title>
        <authorList>
            <person name="Sabat A.J."/>
            <person name="Bathoorn E."/>
            <person name="Akkerboom V."/>
            <person name="Friedrich A.W."/>
        </authorList>
    </citation>
    <scope>NUCLEOTIDE SEQUENCE [LARGE SCALE GENOMIC DNA]</scope>
    <source>
        <strain evidence="1">UMCG-MFM1</strain>
    </source>
</reference>
<gene>
    <name evidence="1" type="ORF">LQ356_00880</name>
</gene>